<dbReference type="Gene3D" id="3.40.1710.10">
    <property type="entry name" value="abc type-2 transporter like domain"/>
    <property type="match status" value="1"/>
</dbReference>
<gene>
    <name evidence="8" type="ORF">DC345_23160</name>
</gene>
<evidence type="ECO:0000256" key="1">
    <source>
        <dbReference type="ARBA" id="ARBA00004141"/>
    </source>
</evidence>
<keyword evidence="2 6" id="KW-0812">Transmembrane</keyword>
<evidence type="ECO:0000313" key="8">
    <source>
        <dbReference type="EMBL" id="RAW12216.1"/>
    </source>
</evidence>
<feature type="transmembrane region" description="Helical" evidence="6">
    <location>
        <begin position="12"/>
        <end position="34"/>
    </location>
</feature>
<feature type="domain" description="ABC-2 type transporter transmembrane" evidence="7">
    <location>
        <begin position="24"/>
        <end position="370"/>
    </location>
</feature>
<evidence type="ECO:0000256" key="4">
    <source>
        <dbReference type="ARBA" id="ARBA00023136"/>
    </source>
</evidence>
<feature type="region of interest" description="Disordered" evidence="5">
    <location>
        <begin position="386"/>
        <end position="408"/>
    </location>
</feature>
<evidence type="ECO:0000313" key="9">
    <source>
        <dbReference type="Proteomes" id="UP000250642"/>
    </source>
</evidence>
<evidence type="ECO:0000256" key="5">
    <source>
        <dbReference type="SAM" id="MobiDB-lite"/>
    </source>
</evidence>
<comment type="caution">
    <text evidence="8">The sequence shown here is derived from an EMBL/GenBank/DDBJ whole genome shotgun (WGS) entry which is preliminary data.</text>
</comment>
<keyword evidence="4 6" id="KW-0472">Membrane</keyword>
<evidence type="ECO:0000259" key="7">
    <source>
        <dbReference type="Pfam" id="PF12698"/>
    </source>
</evidence>
<evidence type="ECO:0000256" key="3">
    <source>
        <dbReference type="ARBA" id="ARBA00022989"/>
    </source>
</evidence>
<feature type="transmembrane region" description="Helical" evidence="6">
    <location>
        <begin position="355"/>
        <end position="375"/>
    </location>
</feature>
<feature type="transmembrane region" description="Helical" evidence="6">
    <location>
        <begin position="269"/>
        <end position="291"/>
    </location>
</feature>
<dbReference type="GO" id="GO:0016020">
    <property type="term" value="C:membrane"/>
    <property type="evidence" value="ECO:0007669"/>
    <property type="project" value="UniProtKB-SubCell"/>
</dbReference>
<evidence type="ECO:0000256" key="6">
    <source>
        <dbReference type="SAM" id="Phobius"/>
    </source>
</evidence>
<dbReference type="InterPro" id="IPR013525">
    <property type="entry name" value="ABC2_TM"/>
</dbReference>
<sequence length="408" mass="43742">MDNMKSVFQTSILFLKNGATVVGLITAVLFQVFFNTIWLSGYDQVNARMNQLAVTIVNEDGAAAEPVAKSLAEGLNFAIKPSATMEEARRMLTDRDVYMIIEIPSGFMQQAGDLSSPVAVKYVMNESNVATVKSVMQTVSAQVTATLNREVQQNSIRGVLNQSGMADDQANVMAAGLSSRVEAEVERLNPVHNFAFSMVPMLIVTATFTGAMLLGMNLQKVSGELSSRAGKWERFWARNIINVGAAFIVSLVGAGMMHVMGVSSADGWWMLWLFQLLITLSFLFVAQLSLLLLGNAGAWLNSALLPLLMLSSGATIPRDVMPDFYQQIGHYLPATYAVEGMMNLVLGGNGISRDVMLLVVIGAATLVLGVICTWIKGSGPAQSGIPLESKSAPTPVALTGNLPSPDRG</sequence>
<reference evidence="8 9" key="1">
    <citation type="submission" date="2018-04" db="EMBL/GenBank/DDBJ databases">
        <title>Paenibacillus taichungensis Genome sequencing and assembly.</title>
        <authorList>
            <person name="Xu J."/>
            <person name="Rensing C."/>
            <person name="Mazhar H.S."/>
        </authorList>
    </citation>
    <scope>NUCLEOTIDE SEQUENCE [LARGE SCALE GENOMIC DNA]</scope>
    <source>
        <strain evidence="8 9">NC1</strain>
    </source>
</reference>
<accession>A0A329QIY0</accession>
<dbReference type="GO" id="GO:0140359">
    <property type="term" value="F:ABC-type transporter activity"/>
    <property type="evidence" value="ECO:0007669"/>
    <property type="project" value="InterPro"/>
</dbReference>
<dbReference type="PANTHER" id="PTHR43077">
    <property type="entry name" value="TRANSPORT PERMEASE YVFS-RELATED"/>
    <property type="match status" value="1"/>
</dbReference>
<dbReference type="EMBL" id="QEVW01000015">
    <property type="protein sequence ID" value="RAW12216.1"/>
    <property type="molecule type" value="Genomic_DNA"/>
</dbReference>
<evidence type="ECO:0000256" key="2">
    <source>
        <dbReference type="ARBA" id="ARBA00022692"/>
    </source>
</evidence>
<dbReference type="AlphaFoldDB" id="A0A329QIY0"/>
<keyword evidence="3 6" id="KW-1133">Transmembrane helix</keyword>
<dbReference type="PANTHER" id="PTHR43077:SF10">
    <property type="entry name" value="TRANSPORT PERMEASE PROTEIN"/>
    <property type="match status" value="1"/>
</dbReference>
<organism evidence="8 9">
    <name type="scientific">Paenibacillus taichungensis</name>
    <dbReference type="NCBI Taxonomy" id="484184"/>
    <lineage>
        <taxon>Bacteria</taxon>
        <taxon>Bacillati</taxon>
        <taxon>Bacillota</taxon>
        <taxon>Bacilli</taxon>
        <taxon>Bacillales</taxon>
        <taxon>Paenibacillaceae</taxon>
        <taxon>Paenibacillus</taxon>
    </lineage>
</organism>
<dbReference type="InterPro" id="IPR051328">
    <property type="entry name" value="T7SS_ABC-Transporter"/>
</dbReference>
<feature type="transmembrane region" description="Helical" evidence="6">
    <location>
        <begin position="194"/>
        <end position="214"/>
    </location>
</feature>
<name>A0A329QIY0_9BACL</name>
<dbReference type="Pfam" id="PF12698">
    <property type="entry name" value="ABC2_membrane_3"/>
    <property type="match status" value="1"/>
</dbReference>
<comment type="subcellular location">
    <subcellularLocation>
        <location evidence="1">Membrane</location>
        <topology evidence="1">Multi-pass membrane protein</topology>
    </subcellularLocation>
</comment>
<dbReference type="Proteomes" id="UP000250642">
    <property type="component" value="Unassembled WGS sequence"/>
</dbReference>
<feature type="transmembrane region" description="Helical" evidence="6">
    <location>
        <begin position="298"/>
        <end position="316"/>
    </location>
</feature>
<protein>
    <recommendedName>
        <fullName evidence="7">ABC-2 type transporter transmembrane domain-containing protein</fullName>
    </recommendedName>
</protein>
<proteinExistence type="predicted"/>
<feature type="transmembrane region" description="Helical" evidence="6">
    <location>
        <begin position="235"/>
        <end position="257"/>
    </location>
</feature>